<evidence type="ECO:0000256" key="4">
    <source>
        <dbReference type="RuleBase" id="RU003847"/>
    </source>
</evidence>
<comment type="function">
    <text evidence="4">In eubacteria ppGpp (guanosine 3'-diphosphate 5'-diphosphate) is a mediator of the stringent response that coordinates a variety of cellular activities in response to changes in nutritional abundance.</text>
</comment>
<dbReference type="PANTHER" id="PTHR21262:SF31">
    <property type="entry name" value="GTP PYROPHOSPHOKINASE"/>
    <property type="match status" value="1"/>
</dbReference>
<dbReference type="GO" id="GO:0015970">
    <property type="term" value="P:guanosine tetraphosphate biosynthetic process"/>
    <property type="evidence" value="ECO:0007669"/>
    <property type="project" value="UniProtKB-UniPathway"/>
</dbReference>
<dbReference type="SUPFAM" id="SSF55021">
    <property type="entry name" value="ACT-like"/>
    <property type="match status" value="1"/>
</dbReference>
<dbReference type="InterPro" id="IPR043519">
    <property type="entry name" value="NT_sf"/>
</dbReference>
<dbReference type="Pfam" id="PF13328">
    <property type="entry name" value="HD_4"/>
    <property type="match status" value="1"/>
</dbReference>
<dbReference type="Proteomes" id="UP000602260">
    <property type="component" value="Unassembled WGS sequence"/>
</dbReference>
<dbReference type="PROSITE" id="PS51671">
    <property type="entry name" value="ACT"/>
    <property type="match status" value="1"/>
</dbReference>
<dbReference type="UniPathway" id="UPA00908">
    <property type="reaction ID" value="UER00884"/>
</dbReference>
<dbReference type="Gene3D" id="3.10.20.30">
    <property type="match status" value="1"/>
</dbReference>
<dbReference type="InterPro" id="IPR045600">
    <property type="entry name" value="RelA/SpoT_AH_RIS"/>
</dbReference>
<comment type="caution">
    <text evidence="8">The sequence shown here is derived from an EMBL/GenBank/DDBJ whole genome shotgun (WGS) entry which is preliminary data.</text>
</comment>
<reference evidence="8" key="1">
    <citation type="submission" date="2020-08" db="EMBL/GenBank/DDBJ databases">
        <title>Genome public.</title>
        <authorList>
            <person name="Liu C."/>
            <person name="Sun Q."/>
        </authorList>
    </citation>
    <scope>NUCLEOTIDE SEQUENCE</scope>
    <source>
        <strain evidence="8">BX5</strain>
    </source>
</reference>
<dbReference type="Pfam" id="PF02824">
    <property type="entry name" value="TGS"/>
    <property type="match status" value="1"/>
</dbReference>
<dbReference type="FunFam" id="3.10.20.30:FF:000002">
    <property type="entry name" value="GTP pyrophosphokinase (RelA/SpoT)"/>
    <property type="match status" value="1"/>
</dbReference>
<dbReference type="PROSITE" id="PS51880">
    <property type="entry name" value="TGS"/>
    <property type="match status" value="1"/>
</dbReference>
<dbReference type="SUPFAM" id="SSF81271">
    <property type="entry name" value="TGS-like"/>
    <property type="match status" value="1"/>
</dbReference>
<evidence type="ECO:0000259" key="6">
    <source>
        <dbReference type="PROSITE" id="PS51831"/>
    </source>
</evidence>
<dbReference type="PANTHER" id="PTHR21262">
    <property type="entry name" value="GUANOSINE-3',5'-BIS DIPHOSPHATE 3'-PYROPHOSPHOHYDROLASE"/>
    <property type="match status" value="1"/>
</dbReference>
<comment type="similarity">
    <text evidence="4">Belongs to the relA/spoT family.</text>
</comment>
<comment type="catalytic activity">
    <reaction evidence="3">
        <text>GTP + ATP = guanosine 3'-diphosphate 5'-triphosphate + AMP</text>
        <dbReference type="Rhea" id="RHEA:22088"/>
        <dbReference type="ChEBI" id="CHEBI:30616"/>
        <dbReference type="ChEBI" id="CHEBI:37565"/>
        <dbReference type="ChEBI" id="CHEBI:142410"/>
        <dbReference type="ChEBI" id="CHEBI:456215"/>
        <dbReference type="EC" id="2.7.6.5"/>
    </reaction>
</comment>
<evidence type="ECO:0000313" key="9">
    <source>
        <dbReference type="Proteomes" id="UP000602260"/>
    </source>
</evidence>
<proteinExistence type="inferred from homology"/>
<comment type="pathway">
    <text evidence="1">Purine metabolism; ppGpp biosynthesis; ppGpp from GTP: step 1/2.</text>
</comment>
<dbReference type="InterPro" id="IPR006674">
    <property type="entry name" value="HD_domain"/>
</dbReference>
<sequence>MDPILERYHALEDKVAMYTPNLDTRRLFEAFTFADTAHHGQLRKSGEPYIIHPLAVAEIVADLGLDVDSVIAALLHDCIEDTPTSHLDIAKKFGEPVAALVEGVTKLTRVQYVSKEEEQMENLRKMLMAMAQDIRVILIKICDRLHNMRTMEYQSPKKQREKSLETMEIYAPIAHRLGMQKLKWELEDLSLRYLDPVGYKEIEDELAERSSAHEEFMAGIQHKIQQRLRQEGIHATVYGRVKHIYSIYRKMYTQNKTLDEIFDLYAFRVIVDDIPGCYNVLGCIHDMFKPVLGRFKDYIGTPKPNMYQSLHTTVIGREGIPFEVQIRTWEMHQTAEYGVAAHWKYKQGLANKQLGSEHEFEWVRKLLESQQDTDAEEFVRTLKVDMFADEVFVFTPNGDVKSLPAGATPIDFAYNIHSAVGNSMVGARVNGRMVPFDYPLHNGDIVEVQTSKAAKGPSRDWLKICKSNEARNKIRQWFKKERREENIATGRAAFEAELKHMKIALSAITAEENLPHILRKVRCGTLDELYASIGYGGTTATKAVARAKDELLRLGRLQAEKAAAAAKTTAESVIVPGVSNQVEEAALTGSNKHTDSGIIVEGLGNCLVKFAKCCTPVPGDPVIGFITRGYGVSVHRADCPNAAPDKRKPEEADRWVKVSWVNSKLPNYKTALELSAKDRDGLTIDLAMALSAAKVKVTALSARSMSDGHAAVNIVVEVQDKAELSAVINKLNNIQGVYHVARSTGK</sequence>
<dbReference type="SMART" id="SM00954">
    <property type="entry name" value="RelA_SpoT"/>
    <property type="match status" value="1"/>
</dbReference>
<name>A0A8J6IZE5_9FIRM</name>
<organism evidence="8 9">
    <name type="scientific">Flintibacter faecis</name>
    <dbReference type="NCBI Taxonomy" id="2763047"/>
    <lineage>
        <taxon>Bacteria</taxon>
        <taxon>Bacillati</taxon>
        <taxon>Bacillota</taxon>
        <taxon>Clostridia</taxon>
        <taxon>Eubacteriales</taxon>
        <taxon>Flintibacter</taxon>
    </lineage>
</organism>
<dbReference type="InterPro" id="IPR045865">
    <property type="entry name" value="ACT-like_dom_sf"/>
</dbReference>
<evidence type="ECO:0000256" key="3">
    <source>
        <dbReference type="ARBA" id="ARBA00048244"/>
    </source>
</evidence>
<dbReference type="AlphaFoldDB" id="A0A8J6IZE5"/>
<dbReference type="SUPFAM" id="SSF81301">
    <property type="entry name" value="Nucleotidyltransferase"/>
    <property type="match status" value="1"/>
</dbReference>
<dbReference type="CDD" id="cd01668">
    <property type="entry name" value="TGS_RSH"/>
    <property type="match status" value="1"/>
</dbReference>
<feature type="domain" description="HD" evidence="6">
    <location>
        <begin position="49"/>
        <end position="148"/>
    </location>
</feature>
<protein>
    <recommendedName>
        <fullName evidence="2">GTP diphosphokinase</fullName>
        <ecNumber evidence="2">2.7.6.5</ecNumber>
    </recommendedName>
</protein>
<feature type="domain" description="TGS" evidence="7">
    <location>
        <begin position="389"/>
        <end position="450"/>
    </location>
</feature>
<dbReference type="CDD" id="cd05399">
    <property type="entry name" value="NT_Rel-Spo_like"/>
    <property type="match status" value="1"/>
</dbReference>
<accession>A0A8J6IZE5</accession>
<evidence type="ECO:0000259" key="5">
    <source>
        <dbReference type="PROSITE" id="PS51671"/>
    </source>
</evidence>
<evidence type="ECO:0000313" key="8">
    <source>
        <dbReference type="EMBL" id="MBC5717268.1"/>
    </source>
</evidence>
<dbReference type="InterPro" id="IPR003607">
    <property type="entry name" value="HD/PDEase_dom"/>
</dbReference>
<dbReference type="FunFam" id="1.10.3210.10:FF:000001">
    <property type="entry name" value="GTP pyrophosphokinase RelA"/>
    <property type="match status" value="1"/>
</dbReference>
<dbReference type="EC" id="2.7.6.5" evidence="2"/>
<evidence type="ECO:0000259" key="7">
    <source>
        <dbReference type="PROSITE" id="PS51880"/>
    </source>
</evidence>
<dbReference type="RefSeq" id="WP_186878556.1">
    <property type="nucleotide sequence ID" value="NZ_JACOPN010000005.1"/>
</dbReference>
<dbReference type="Pfam" id="PF04607">
    <property type="entry name" value="RelA_SpoT"/>
    <property type="match status" value="1"/>
</dbReference>
<dbReference type="EMBL" id="JACOPN010000005">
    <property type="protein sequence ID" value="MBC5717268.1"/>
    <property type="molecule type" value="Genomic_DNA"/>
</dbReference>
<dbReference type="Gene3D" id="1.10.3210.10">
    <property type="entry name" value="Hypothetical protein af1432"/>
    <property type="match status" value="1"/>
</dbReference>
<dbReference type="GO" id="GO:0005886">
    <property type="term" value="C:plasma membrane"/>
    <property type="evidence" value="ECO:0007669"/>
    <property type="project" value="TreeGrafter"/>
</dbReference>
<feature type="domain" description="ACT" evidence="5">
    <location>
        <begin position="671"/>
        <end position="745"/>
    </location>
</feature>
<evidence type="ECO:0000256" key="1">
    <source>
        <dbReference type="ARBA" id="ARBA00004976"/>
    </source>
</evidence>
<dbReference type="PROSITE" id="PS51831">
    <property type="entry name" value="HD"/>
    <property type="match status" value="1"/>
</dbReference>
<dbReference type="GO" id="GO:0008728">
    <property type="term" value="F:GTP diphosphokinase activity"/>
    <property type="evidence" value="ECO:0007669"/>
    <property type="project" value="UniProtKB-EC"/>
</dbReference>
<dbReference type="SMART" id="SM00471">
    <property type="entry name" value="HDc"/>
    <property type="match status" value="1"/>
</dbReference>
<evidence type="ECO:0000256" key="2">
    <source>
        <dbReference type="ARBA" id="ARBA00013251"/>
    </source>
</evidence>
<dbReference type="CDD" id="cd04876">
    <property type="entry name" value="ACT_RelA-SpoT"/>
    <property type="match status" value="1"/>
</dbReference>
<dbReference type="Gene3D" id="3.30.70.260">
    <property type="match status" value="1"/>
</dbReference>
<dbReference type="Pfam" id="PF13291">
    <property type="entry name" value="ACT_4"/>
    <property type="match status" value="1"/>
</dbReference>
<dbReference type="InterPro" id="IPR004095">
    <property type="entry name" value="TGS"/>
</dbReference>
<gene>
    <name evidence="8" type="ORF">H8S55_08055</name>
</gene>
<dbReference type="InterPro" id="IPR012676">
    <property type="entry name" value="TGS-like"/>
</dbReference>
<dbReference type="InterPro" id="IPR007685">
    <property type="entry name" value="RelA_SpoT"/>
</dbReference>
<dbReference type="SUPFAM" id="SSF109604">
    <property type="entry name" value="HD-domain/PDEase-like"/>
    <property type="match status" value="1"/>
</dbReference>
<dbReference type="CDD" id="cd00077">
    <property type="entry name" value="HDc"/>
    <property type="match status" value="1"/>
</dbReference>
<dbReference type="NCBIfam" id="TIGR00691">
    <property type="entry name" value="spoT_relA"/>
    <property type="match status" value="1"/>
</dbReference>
<dbReference type="InterPro" id="IPR033655">
    <property type="entry name" value="TGS_RelA/SpoT"/>
</dbReference>
<dbReference type="FunFam" id="3.30.460.10:FF:000001">
    <property type="entry name" value="GTP pyrophosphokinase RelA"/>
    <property type="match status" value="1"/>
</dbReference>
<dbReference type="InterPro" id="IPR002912">
    <property type="entry name" value="ACT_dom"/>
</dbReference>
<dbReference type="InterPro" id="IPR004811">
    <property type="entry name" value="RelA/Spo_fam"/>
</dbReference>
<keyword evidence="9" id="KW-1185">Reference proteome</keyword>
<dbReference type="Pfam" id="PF19296">
    <property type="entry name" value="RelA_AH_RIS"/>
    <property type="match status" value="1"/>
</dbReference>
<dbReference type="Gene3D" id="3.30.460.10">
    <property type="entry name" value="Beta Polymerase, domain 2"/>
    <property type="match status" value="1"/>
</dbReference>
<dbReference type="InterPro" id="IPR012675">
    <property type="entry name" value="Beta-grasp_dom_sf"/>
</dbReference>